<dbReference type="InterPro" id="IPR036113">
    <property type="entry name" value="Asp/Glu-ADT_sf_sub_c"/>
</dbReference>
<accession>A0ABY0FKJ7</accession>
<keyword evidence="1" id="KW-0067">ATP-binding</keyword>
<keyword evidence="1 2" id="KW-0436">Ligase</keyword>
<keyword evidence="1" id="KW-0547">Nucleotide-binding</keyword>
<dbReference type="NCBIfam" id="TIGR00135">
    <property type="entry name" value="gatC"/>
    <property type="match status" value="1"/>
</dbReference>
<name>A0ABY0FKJ7_9BACT</name>
<dbReference type="HAMAP" id="MF_00122">
    <property type="entry name" value="GatC"/>
    <property type="match status" value="1"/>
</dbReference>
<dbReference type="Gene3D" id="1.10.20.60">
    <property type="entry name" value="Glu-tRNAGln amidotransferase C subunit, N-terminal domain"/>
    <property type="match status" value="1"/>
</dbReference>
<evidence type="ECO:0000256" key="1">
    <source>
        <dbReference type="HAMAP-Rule" id="MF_00122"/>
    </source>
</evidence>
<keyword evidence="1" id="KW-0648">Protein biosynthesis</keyword>
<keyword evidence="3" id="KW-1185">Reference proteome</keyword>
<evidence type="ECO:0000313" key="2">
    <source>
        <dbReference type="EMBL" id="RYC72844.1"/>
    </source>
</evidence>
<dbReference type="GO" id="GO:0016874">
    <property type="term" value="F:ligase activity"/>
    <property type="evidence" value="ECO:0007669"/>
    <property type="project" value="UniProtKB-KW"/>
</dbReference>
<dbReference type="Pfam" id="PF02686">
    <property type="entry name" value="GatC"/>
    <property type="match status" value="1"/>
</dbReference>
<evidence type="ECO:0000313" key="3">
    <source>
        <dbReference type="Proteomes" id="UP001190925"/>
    </source>
</evidence>
<dbReference type="EMBL" id="PRLK01000002">
    <property type="protein sequence ID" value="RYC72844.1"/>
    <property type="molecule type" value="Genomic_DNA"/>
</dbReference>
<proteinExistence type="inferred from homology"/>
<gene>
    <name evidence="1 2" type="primary">gatC</name>
    <name evidence="2" type="ORF">G6CMJM_00180</name>
</gene>
<dbReference type="SUPFAM" id="SSF141000">
    <property type="entry name" value="Glu-tRNAGln amidotransferase C subunit"/>
    <property type="match status" value="1"/>
</dbReference>
<comment type="catalytic activity">
    <reaction evidence="1">
        <text>L-glutamyl-tRNA(Gln) + L-glutamine + ATP + H2O = L-glutaminyl-tRNA(Gln) + L-glutamate + ADP + phosphate + H(+)</text>
        <dbReference type="Rhea" id="RHEA:17521"/>
        <dbReference type="Rhea" id="RHEA-COMP:9681"/>
        <dbReference type="Rhea" id="RHEA-COMP:9684"/>
        <dbReference type="ChEBI" id="CHEBI:15377"/>
        <dbReference type="ChEBI" id="CHEBI:15378"/>
        <dbReference type="ChEBI" id="CHEBI:29985"/>
        <dbReference type="ChEBI" id="CHEBI:30616"/>
        <dbReference type="ChEBI" id="CHEBI:43474"/>
        <dbReference type="ChEBI" id="CHEBI:58359"/>
        <dbReference type="ChEBI" id="CHEBI:78520"/>
        <dbReference type="ChEBI" id="CHEBI:78521"/>
        <dbReference type="ChEBI" id="CHEBI:456216"/>
    </reaction>
</comment>
<sequence>MSEISKQDIEHLAKLSNLKLEDAEVENLQEDLKNIIGYIEQLSELNTENIEPTYQVSDNQNIWRKDEINNYNVNRDKLLDLAGDNIVDNQIKVPKVL</sequence>
<comment type="similarity">
    <text evidence="1">Belongs to the GatC family.</text>
</comment>
<comment type="catalytic activity">
    <reaction evidence="1">
        <text>L-aspartyl-tRNA(Asn) + L-glutamine + ATP + H2O = L-asparaginyl-tRNA(Asn) + L-glutamate + ADP + phosphate + 2 H(+)</text>
        <dbReference type="Rhea" id="RHEA:14513"/>
        <dbReference type="Rhea" id="RHEA-COMP:9674"/>
        <dbReference type="Rhea" id="RHEA-COMP:9677"/>
        <dbReference type="ChEBI" id="CHEBI:15377"/>
        <dbReference type="ChEBI" id="CHEBI:15378"/>
        <dbReference type="ChEBI" id="CHEBI:29985"/>
        <dbReference type="ChEBI" id="CHEBI:30616"/>
        <dbReference type="ChEBI" id="CHEBI:43474"/>
        <dbReference type="ChEBI" id="CHEBI:58359"/>
        <dbReference type="ChEBI" id="CHEBI:78515"/>
        <dbReference type="ChEBI" id="CHEBI:78516"/>
        <dbReference type="ChEBI" id="CHEBI:456216"/>
    </reaction>
</comment>
<dbReference type="PANTHER" id="PTHR15004:SF0">
    <property type="entry name" value="GLUTAMYL-TRNA(GLN) AMIDOTRANSFERASE SUBUNIT C, MITOCHONDRIAL"/>
    <property type="match status" value="1"/>
</dbReference>
<dbReference type="EC" id="6.3.5.-" evidence="1"/>
<comment type="subunit">
    <text evidence="1">Heterotrimer of A, B and C subunits.</text>
</comment>
<dbReference type="RefSeq" id="WP_129718603.1">
    <property type="nucleotide sequence ID" value="NZ_PRLK01000002.1"/>
</dbReference>
<dbReference type="InterPro" id="IPR003837">
    <property type="entry name" value="GatC"/>
</dbReference>
<dbReference type="Proteomes" id="UP001190925">
    <property type="component" value="Unassembled WGS sequence"/>
</dbReference>
<comment type="function">
    <text evidence="1">Allows the formation of correctly charged Asn-tRNA(Asn) or Gln-tRNA(Gln) through the transamidation of misacylated Asp-tRNA(Asn) or Glu-tRNA(Gln) in organisms which lack either or both of asparaginyl-tRNA or glutaminyl-tRNA synthetases. The reaction takes place in the presence of glutamine and ATP through an activated phospho-Asp-tRNA(Asn) or phospho-Glu-tRNA(Gln).</text>
</comment>
<comment type="caution">
    <text evidence="2">The sequence shown here is derived from an EMBL/GenBank/DDBJ whole genome shotgun (WGS) entry which is preliminary data.</text>
</comment>
<reference evidence="2 3" key="1">
    <citation type="journal article" date="2018" name="bioRxiv">
        <title>Evidence of independent acquisition and adaption of ultra-small bacteria to human hosts across the highly diverse yet reduced genomes of the phylum Saccharibacteria.</title>
        <authorList>
            <person name="McLean J.S."/>
            <person name="Bor B."/>
            <person name="To T.T."/>
            <person name="Liu Q."/>
            <person name="Kearns K.A."/>
            <person name="Solden L.M."/>
            <person name="Wrighton K.C."/>
            <person name="He X."/>
            <person name="Shi W."/>
        </authorList>
    </citation>
    <scope>NUCLEOTIDE SEQUENCE [LARGE SCALE GENOMIC DNA]</scope>
    <source>
        <strain evidence="2 3">TM7_CMJM_G6_1_HOT_870</strain>
    </source>
</reference>
<protein>
    <recommendedName>
        <fullName evidence="1">Aspartyl/glutamyl-tRNA(Asn/Gln) amidotransferase subunit C</fullName>
        <shortName evidence="1">Asp/Glu-ADT subunit C</shortName>
        <ecNumber evidence="1">6.3.5.-</ecNumber>
    </recommendedName>
</protein>
<reference evidence="2 3" key="2">
    <citation type="journal article" date="2020" name="Cell Rep.">
        <title>Acquisition and Adaptation of Ultra-small Parasitic Reduced Genome Bacteria to Mammalian Hosts.</title>
        <authorList>
            <person name="McLean J.S."/>
            <person name="Bor B."/>
            <person name="Kerns K.A."/>
            <person name="Liu Q."/>
            <person name="To T.T."/>
            <person name="Solden L."/>
            <person name="Hendrickson E.L."/>
            <person name="Wrighton K."/>
            <person name="Shi W."/>
            <person name="He X."/>
        </authorList>
    </citation>
    <scope>NUCLEOTIDE SEQUENCE [LARGE SCALE GENOMIC DNA]</scope>
    <source>
        <strain evidence="2 3">TM7_CMJM_G6_1_HOT_870</strain>
    </source>
</reference>
<dbReference type="PANTHER" id="PTHR15004">
    <property type="entry name" value="GLUTAMYL-TRNA(GLN) AMIDOTRANSFERASE SUBUNIT C, MITOCHONDRIAL"/>
    <property type="match status" value="1"/>
</dbReference>
<organism evidence="2 3">
    <name type="scientific">Candidatus Nanogingivalis gingivitcus</name>
    <dbReference type="NCBI Taxonomy" id="2171992"/>
    <lineage>
        <taxon>Bacteria</taxon>
        <taxon>Candidatus Saccharimonadota</taxon>
        <taxon>Candidatus Nanosyncoccalia</taxon>
        <taxon>Candidatus Nanogingivales</taxon>
        <taxon>Candidatus Nanogingivalaceae</taxon>
        <taxon>Candidatus Nanogingivalis</taxon>
    </lineage>
</organism>